<gene>
    <name evidence="1" type="ORF">I5V89_19250</name>
</gene>
<evidence type="ECO:0000313" key="2">
    <source>
        <dbReference type="Proteomes" id="UP000634179"/>
    </source>
</evidence>
<proteinExistence type="predicted"/>
<reference evidence="1" key="1">
    <citation type="submission" date="2020-11" db="EMBL/GenBank/DDBJ databases">
        <title>Enhanced detection system for hospital associated transmission using whole genome sequencing surveillance.</title>
        <authorList>
            <person name="Harrison L.H."/>
            <person name="Van Tyne D."/>
            <person name="Marsh J.W."/>
            <person name="Griffith M.P."/>
            <person name="Snyder D.J."/>
            <person name="Cooper V.S."/>
            <person name="Mustapha M."/>
        </authorList>
    </citation>
    <scope>NUCLEOTIDE SEQUENCE</scope>
    <source>
        <strain evidence="1">STEN00053</strain>
    </source>
</reference>
<evidence type="ECO:0000313" key="1">
    <source>
        <dbReference type="EMBL" id="MBH1792003.1"/>
    </source>
</evidence>
<dbReference type="GO" id="GO:0006310">
    <property type="term" value="P:DNA recombination"/>
    <property type="evidence" value="ECO:0007669"/>
    <property type="project" value="InterPro"/>
</dbReference>
<sequence length="153" mass="17148">MIHLTLPYPISSNRYWAVRVIPRKPKPLAITYVTEEAKAYKAAVGHLAKAAGIRTPATGRVVLHIKLFPHRPQDWAKRARKDPHTWDDTVQCIDLGNCEKVLSDSLNGIAWVDDKQIRRTLLERMEPDEKGARLEVAIEYLAAAPSLFGEAAA</sequence>
<protein>
    <submittedName>
        <fullName evidence="1">RusA family crossover junction endodeoxyribonuclease</fullName>
    </submittedName>
</protein>
<dbReference type="Gene3D" id="3.30.1330.70">
    <property type="entry name" value="Holliday junction resolvase RusA"/>
    <property type="match status" value="1"/>
</dbReference>
<dbReference type="GO" id="GO:0000287">
    <property type="term" value="F:magnesium ion binding"/>
    <property type="evidence" value="ECO:0007669"/>
    <property type="project" value="InterPro"/>
</dbReference>
<comment type="caution">
    <text evidence="1">The sequence shown here is derived from an EMBL/GenBank/DDBJ whole genome shotgun (WGS) entry which is preliminary data.</text>
</comment>
<dbReference type="InterPro" id="IPR036614">
    <property type="entry name" value="RusA-like_sf"/>
</dbReference>
<dbReference type="EMBL" id="JADUOV010000018">
    <property type="protein sequence ID" value="MBH1792003.1"/>
    <property type="molecule type" value="Genomic_DNA"/>
</dbReference>
<dbReference type="RefSeq" id="WP_099561972.1">
    <property type="nucleotide sequence ID" value="NZ_CP040440.1"/>
</dbReference>
<dbReference type="Proteomes" id="UP000634179">
    <property type="component" value="Unassembled WGS sequence"/>
</dbReference>
<dbReference type="GO" id="GO:0006281">
    <property type="term" value="P:DNA repair"/>
    <property type="evidence" value="ECO:0007669"/>
    <property type="project" value="InterPro"/>
</dbReference>
<accession>A0AA40Y6Y9</accession>
<dbReference type="SUPFAM" id="SSF103084">
    <property type="entry name" value="Holliday junction resolvase RusA"/>
    <property type="match status" value="1"/>
</dbReference>
<dbReference type="Pfam" id="PF05866">
    <property type="entry name" value="RusA"/>
    <property type="match status" value="1"/>
</dbReference>
<dbReference type="AlphaFoldDB" id="A0AA40Y6Y9"/>
<organism evidence="1 2">
    <name type="scientific">Stenotrophomonas maltophilia</name>
    <name type="common">Pseudomonas maltophilia</name>
    <name type="synonym">Xanthomonas maltophilia</name>
    <dbReference type="NCBI Taxonomy" id="40324"/>
    <lineage>
        <taxon>Bacteria</taxon>
        <taxon>Pseudomonadati</taxon>
        <taxon>Pseudomonadota</taxon>
        <taxon>Gammaproteobacteria</taxon>
        <taxon>Lysobacterales</taxon>
        <taxon>Lysobacteraceae</taxon>
        <taxon>Stenotrophomonas</taxon>
        <taxon>Stenotrophomonas maltophilia group</taxon>
    </lineage>
</organism>
<dbReference type="InterPro" id="IPR008822">
    <property type="entry name" value="Endonuclease_RusA-like"/>
</dbReference>
<name>A0AA40Y6Y9_STEMA</name>